<dbReference type="OrthoDB" id="3176171at2759"/>
<dbReference type="GO" id="GO:0090307">
    <property type="term" value="P:mitotic spindle assembly"/>
    <property type="evidence" value="ECO:0007669"/>
    <property type="project" value="TreeGrafter"/>
</dbReference>
<evidence type="ECO:0000256" key="3">
    <source>
        <dbReference type="ARBA" id="ARBA00023175"/>
    </source>
</evidence>
<dbReference type="SUPFAM" id="SSF52540">
    <property type="entry name" value="P-loop containing nucleoside triphosphate hydrolases"/>
    <property type="match status" value="1"/>
</dbReference>
<accession>A0A835H8K4</accession>
<protein>
    <recommendedName>
        <fullName evidence="9">Kinesin motor domain-containing protein</fullName>
    </recommendedName>
</protein>
<feature type="coiled-coil region" evidence="6">
    <location>
        <begin position="150"/>
        <end position="305"/>
    </location>
</feature>
<evidence type="ECO:0000313" key="11">
    <source>
        <dbReference type="Proteomes" id="UP000631114"/>
    </source>
</evidence>
<comment type="caution">
    <text evidence="5">Lacks conserved residue(s) required for the propagation of feature annotation.</text>
</comment>
<feature type="domain" description="Kinesin motor" evidence="9">
    <location>
        <begin position="1"/>
        <end position="134"/>
    </location>
</feature>
<dbReference type="Gene3D" id="3.40.850.10">
    <property type="entry name" value="Kinesin motor domain"/>
    <property type="match status" value="1"/>
</dbReference>
<sequence>NRNPFIAVVASNQCSRVSLGASFCQTKIDQVNESIVFIYYSFILFVYFVVNWFQVRAREAGEINKSLLTLGRVINALVEHSAHIPYRDSKLTRLLRDSLGGKTKTCIIATISPAVHCLEETLSTLDYACRAKNIKNKPEVNQKMSKATLLKDLYLEMERMKQDVRAAREKNGVYVPHERFVQDEADKKAMNEKIEQLEIDLDLSSKQADKFQELYLTEQEEKLDLENELRECKKKLGNCNKVLQELQDNHRIALSTLKEKEYIISNLLQSENSIIERAKELRANLQNASEEITVMSTEIDRKNNLERENHGLVLTFGSQLDQSLKNLHRTVLGSVSQQQEHLRCLEEQACSFLASKCDATKVLELRIQQIKNTYSSGVQAMKELAEILQKESSSNLKLIKLTISSQASAVENFLVTAVKESEEVIQDIYSSIDEQKQLLSLSAQQQEKGLQRSLVSVQVISKAAMVFFYDLQCRFSKLSKSIEEDQAEKSRQIETFGKTFQEESSLEEKQALQKIAVILSAFTSKKTEMVSKALRNMDEENIEVKRRLEQEMSSLQEVSANAKAEWHEYFGEVQDHFLEDSFSAAESRVIMENNIQECSQRVDDSRKQWEYTKLSVDRLNKDSIAKIGAIVKEKICENHSTLEELKLVSSSTSAESDARACDLLAAINNSLLLDHETMKEIESKSTLCSGPLRLLQENHSESILNIRNRADHCLTKDYLVDHFTSTTPEKQAIVVPTVESIEDLRTPALEDVVAKLRSLNGSKGVNAGSKIQNQQHPCSISPNRPPFAAVN</sequence>
<reference evidence="10 11" key="1">
    <citation type="submission" date="2020-10" db="EMBL/GenBank/DDBJ databases">
        <title>The Coptis chinensis genome and diversification of protoberbering-type alkaloids.</title>
        <authorList>
            <person name="Wang B."/>
            <person name="Shu S."/>
            <person name="Song C."/>
            <person name="Liu Y."/>
        </authorList>
    </citation>
    <scope>NUCLEOTIDE SEQUENCE [LARGE SCALE GENOMIC DNA]</scope>
    <source>
        <strain evidence="10">HL-2020</strain>
        <tissue evidence="10">Leaf</tissue>
    </source>
</reference>
<evidence type="ECO:0000256" key="5">
    <source>
        <dbReference type="PROSITE-ProRule" id="PRU00283"/>
    </source>
</evidence>
<gene>
    <name evidence="10" type="ORF">IFM89_024217</name>
</gene>
<dbReference type="GO" id="GO:0007018">
    <property type="term" value="P:microtubule-based movement"/>
    <property type="evidence" value="ECO:0007669"/>
    <property type="project" value="InterPro"/>
</dbReference>
<dbReference type="InterPro" id="IPR001752">
    <property type="entry name" value="Kinesin_motor_dom"/>
</dbReference>
<evidence type="ECO:0000256" key="1">
    <source>
        <dbReference type="ARBA" id="ARBA00004245"/>
    </source>
</evidence>
<dbReference type="EMBL" id="JADFTS010000008">
    <property type="protein sequence ID" value="KAF9593583.1"/>
    <property type="molecule type" value="Genomic_DNA"/>
</dbReference>
<comment type="similarity">
    <text evidence="5">Belongs to the TRAFAC class myosin-kinesin ATPase superfamily. Kinesin family.</text>
</comment>
<feature type="transmembrane region" description="Helical" evidence="8">
    <location>
        <begin position="35"/>
        <end position="53"/>
    </location>
</feature>
<dbReference type="Pfam" id="PF00225">
    <property type="entry name" value="Kinesin"/>
    <property type="match status" value="1"/>
</dbReference>
<dbReference type="GO" id="GO:0051231">
    <property type="term" value="P:spindle elongation"/>
    <property type="evidence" value="ECO:0007669"/>
    <property type="project" value="TreeGrafter"/>
</dbReference>
<dbReference type="GO" id="GO:0005524">
    <property type="term" value="F:ATP binding"/>
    <property type="evidence" value="ECO:0007669"/>
    <property type="project" value="InterPro"/>
</dbReference>
<dbReference type="AlphaFoldDB" id="A0A835H8K4"/>
<dbReference type="SMART" id="SM00129">
    <property type="entry name" value="KISc"/>
    <property type="match status" value="1"/>
</dbReference>
<evidence type="ECO:0000256" key="4">
    <source>
        <dbReference type="ARBA" id="ARBA00023212"/>
    </source>
</evidence>
<keyword evidence="8" id="KW-1133">Transmembrane helix</keyword>
<keyword evidence="2" id="KW-0963">Cytoplasm</keyword>
<feature type="coiled-coil region" evidence="6">
    <location>
        <begin position="534"/>
        <end position="565"/>
    </location>
</feature>
<keyword evidence="6" id="KW-0175">Coiled coil</keyword>
<feature type="non-terminal residue" evidence="10">
    <location>
        <position position="791"/>
    </location>
</feature>
<keyword evidence="4" id="KW-0206">Cytoskeleton</keyword>
<dbReference type="PROSITE" id="PS50067">
    <property type="entry name" value="KINESIN_MOTOR_2"/>
    <property type="match status" value="1"/>
</dbReference>
<dbReference type="InterPro" id="IPR027417">
    <property type="entry name" value="P-loop_NTPase"/>
</dbReference>
<dbReference type="Proteomes" id="UP000631114">
    <property type="component" value="Unassembled WGS sequence"/>
</dbReference>
<keyword evidence="8" id="KW-0472">Membrane</keyword>
<organism evidence="10 11">
    <name type="scientific">Coptis chinensis</name>
    <dbReference type="NCBI Taxonomy" id="261450"/>
    <lineage>
        <taxon>Eukaryota</taxon>
        <taxon>Viridiplantae</taxon>
        <taxon>Streptophyta</taxon>
        <taxon>Embryophyta</taxon>
        <taxon>Tracheophyta</taxon>
        <taxon>Spermatophyta</taxon>
        <taxon>Magnoliopsida</taxon>
        <taxon>Ranunculales</taxon>
        <taxon>Ranunculaceae</taxon>
        <taxon>Coptidoideae</taxon>
        <taxon>Coptis</taxon>
    </lineage>
</organism>
<name>A0A835H8K4_9MAGN</name>
<proteinExistence type="inferred from homology"/>
<dbReference type="InterPro" id="IPR036961">
    <property type="entry name" value="Kinesin_motor_dom_sf"/>
</dbReference>
<evidence type="ECO:0000313" key="10">
    <source>
        <dbReference type="EMBL" id="KAF9593583.1"/>
    </source>
</evidence>
<evidence type="ECO:0000256" key="7">
    <source>
        <dbReference type="SAM" id="MobiDB-lite"/>
    </source>
</evidence>
<feature type="compositionally biased region" description="Polar residues" evidence="7">
    <location>
        <begin position="766"/>
        <end position="782"/>
    </location>
</feature>
<comment type="subcellular location">
    <subcellularLocation>
        <location evidence="1">Cytoplasm</location>
        <location evidence="1">Cytoskeleton</location>
    </subcellularLocation>
</comment>
<dbReference type="PANTHER" id="PTHR47970:SF32">
    <property type="entry name" value="KINESIN-LIKE PROTEIN KIN-5B"/>
    <property type="match status" value="1"/>
</dbReference>
<dbReference type="GO" id="GO:0005876">
    <property type="term" value="C:spindle microtubule"/>
    <property type="evidence" value="ECO:0007669"/>
    <property type="project" value="TreeGrafter"/>
</dbReference>
<comment type="caution">
    <text evidence="10">The sequence shown here is derived from an EMBL/GenBank/DDBJ whole genome shotgun (WGS) entry which is preliminary data.</text>
</comment>
<dbReference type="InterPro" id="IPR047149">
    <property type="entry name" value="KIF11-like"/>
</dbReference>
<dbReference type="PANTHER" id="PTHR47970">
    <property type="entry name" value="KINESIN-LIKE PROTEIN KIF11"/>
    <property type="match status" value="1"/>
</dbReference>
<evidence type="ECO:0000256" key="2">
    <source>
        <dbReference type="ARBA" id="ARBA00022490"/>
    </source>
</evidence>
<keyword evidence="11" id="KW-1185">Reference proteome</keyword>
<dbReference type="GO" id="GO:0072686">
    <property type="term" value="C:mitotic spindle"/>
    <property type="evidence" value="ECO:0007669"/>
    <property type="project" value="TreeGrafter"/>
</dbReference>
<evidence type="ECO:0000256" key="8">
    <source>
        <dbReference type="SAM" id="Phobius"/>
    </source>
</evidence>
<keyword evidence="8" id="KW-0812">Transmembrane</keyword>
<evidence type="ECO:0000259" key="9">
    <source>
        <dbReference type="PROSITE" id="PS50067"/>
    </source>
</evidence>
<feature type="region of interest" description="Disordered" evidence="7">
    <location>
        <begin position="766"/>
        <end position="791"/>
    </location>
</feature>
<dbReference type="GO" id="GO:0008017">
    <property type="term" value="F:microtubule binding"/>
    <property type="evidence" value="ECO:0007669"/>
    <property type="project" value="InterPro"/>
</dbReference>
<keyword evidence="3" id="KW-0505">Motor protein</keyword>
<dbReference type="GO" id="GO:0008574">
    <property type="term" value="F:plus-end-directed microtubule motor activity"/>
    <property type="evidence" value="ECO:0007669"/>
    <property type="project" value="TreeGrafter"/>
</dbReference>
<evidence type="ECO:0000256" key="6">
    <source>
        <dbReference type="SAM" id="Coils"/>
    </source>
</evidence>